<proteinExistence type="predicted"/>
<evidence type="ECO:0000313" key="2">
    <source>
        <dbReference type="Proteomes" id="UP000024635"/>
    </source>
</evidence>
<protein>
    <submittedName>
        <fullName evidence="1">Uncharacterized protein</fullName>
    </submittedName>
</protein>
<organism evidence="1 2">
    <name type="scientific">Ancylostoma ceylanicum</name>
    <dbReference type="NCBI Taxonomy" id="53326"/>
    <lineage>
        <taxon>Eukaryota</taxon>
        <taxon>Metazoa</taxon>
        <taxon>Ecdysozoa</taxon>
        <taxon>Nematoda</taxon>
        <taxon>Chromadorea</taxon>
        <taxon>Rhabditida</taxon>
        <taxon>Rhabditina</taxon>
        <taxon>Rhabditomorpha</taxon>
        <taxon>Strongyloidea</taxon>
        <taxon>Ancylostomatidae</taxon>
        <taxon>Ancylostomatinae</taxon>
        <taxon>Ancylostoma</taxon>
    </lineage>
</organism>
<gene>
    <name evidence="1" type="primary">Acey_s0017.g3182</name>
    <name evidence="1" type="ORF">Y032_0017g3182</name>
</gene>
<comment type="caution">
    <text evidence="1">The sequence shown here is derived from an EMBL/GenBank/DDBJ whole genome shotgun (WGS) entry which is preliminary data.</text>
</comment>
<dbReference type="Proteomes" id="UP000024635">
    <property type="component" value="Unassembled WGS sequence"/>
</dbReference>
<sequence>MIFYTYSAFFTNYDMIWIANRKDQLKHLKYILFEDRTLHNREARLVSGSSENLAILTRKGARAGITAGIITSVSKDTSLPVLCYREAEQLDTSRKRASIVLHPNGITSREIGKLHLTHECSPNWRGVEKRISLQVIKLKGNFFPFTSDEVEVAILVHESQTFVRETLEAILTSTKSTKMNRKGATTKAIPSKRVHLTCICINLVPFQQEYV</sequence>
<evidence type="ECO:0000313" key="1">
    <source>
        <dbReference type="EMBL" id="EYC22154.1"/>
    </source>
</evidence>
<reference evidence="2" key="1">
    <citation type="journal article" date="2015" name="Nat. Genet.">
        <title>The genome and transcriptome of the zoonotic hookworm Ancylostoma ceylanicum identify infection-specific gene families.</title>
        <authorList>
            <person name="Schwarz E.M."/>
            <person name="Hu Y."/>
            <person name="Antoshechkin I."/>
            <person name="Miller M.M."/>
            <person name="Sternberg P.W."/>
            <person name="Aroian R.V."/>
        </authorList>
    </citation>
    <scope>NUCLEOTIDE SEQUENCE</scope>
    <source>
        <strain evidence="2">HY135</strain>
    </source>
</reference>
<dbReference type="AlphaFoldDB" id="A0A016V3C4"/>
<dbReference type="EMBL" id="JARK01001353">
    <property type="protein sequence ID" value="EYC22154.1"/>
    <property type="molecule type" value="Genomic_DNA"/>
</dbReference>
<accession>A0A016V3C4</accession>
<dbReference type="OrthoDB" id="5875792at2759"/>
<keyword evidence="2" id="KW-1185">Reference proteome</keyword>
<name>A0A016V3C4_9BILA</name>